<evidence type="ECO:0000313" key="3">
    <source>
        <dbReference type="EMBL" id="CAG9334428.1"/>
    </source>
</evidence>
<evidence type="ECO:0000313" key="4">
    <source>
        <dbReference type="Proteomes" id="UP001162131"/>
    </source>
</evidence>
<feature type="compositionally biased region" description="Basic and acidic residues" evidence="2">
    <location>
        <begin position="51"/>
        <end position="61"/>
    </location>
</feature>
<comment type="caution">
    <text evidence="3">The sequence shown here is derived from an EMBL/GenBank/DDBJ whole genome shotgun (WGS) entry which is preliminary data.</text>
</comment>
<reference evidence="3" key="1">
    <citation type="submission" date="2021-09" db="EMBL/GenBank/DDBJ databases">
        <authorList>
            <consortium name="AG Swart"/>
            <person name="Singh M."/>
            <person name="Singh A."/>
            <person name="Seah K."/>
            <person name="Emmerich C."/>
        </authorList>
    </citation>
    <scope>NUCLEOTIDE SEQUENCE</scope>
    <source>
        <strain evidence="3">ATCC30299</strain>
    </source>
</reference>
<sequence length="630" mass="73848">MESSIRNHFKSNFDSNNSHPAITRSLSPVNQPLAVLKQPEIPRPTYTRPMEMFHPKNEKSDNPGPIKNHGVSHKFYRQYTDRFYEDQTLDKATRLKIKELQSMRWANSARRQISDKDQKLLEIQKEQEQENIKQSRIKRLFIKHQELEQKLETAAVTIQRYARGYIIRKIYNKSYIELEKKKLQNYLALLENQVNEYWRNMGESANKAAIVIQKYVKGMKIRKYFGPVLKLRIEQRKKKMQKVSSVIQVCWKQFLASNYIENLRYELEKVKKLEKIRENLVFLRVKEFWKRNRVRFTVIKNKVHQMAVNSVLGLLKRASNKSVDIIDIKTEPTPIISKTLDSIKDSATIPEIGYIEHSSPQKQSKEITTEQTPYFHRISPNTIIETADPLNNRPSTVNSVVHEYTASFPQADNYSELARKPSMNKPPRPFILNSNYLRPTQAYISRTSKDIPEPENPKPKLFKKIRGKSYQRETKSRESYRQESIKIKEERAKSAESGKRWRTGGGDRLSSISYISSLAQMNQESALDLKPLIVEVEEALPKQKEEMDRNLLSSLEENTLKYQEDDDEEFAKVYVYKSTKSQSLEFKKALPDLYEFIENYSKNIKKPEKPRETPRSALQELSISSVKISK</sequence>
<organism evidence="3 4">
    <name type="scientific">Blepharisma stoltei</name>
    <dbReference type="NCBI Taxonomy" id="1481888"/>
    <lineage>
        <taxon>Eukaryota</taxon>
        <taxon>Sar</taxon>
        <taxon>Alveolata</taxon>
        <taxon>Ciliophora</taxon>
        <taxon>Postciliodesmatophora</taxon>
        <taxon>Heterotrichea</taxon>
        <taxon>Heterotrichida</taxon>
        <taxon>Blepharismidae</taxon>
        <taxon>Blepharisma</taxon>
    </lineage>
</organism>
<protein>
    <submittedName>
        <fullName evidence="3">Uncharacterized protein</fullName>
    </submittedName>
</protein>
<dbReference type="InterPro" id="IPR000048">
    <property type="entry name" value="IQ_motif_EF-hand-BS"/>
</dbReference>
<dbReference type="EMBL" id="CAJZBQ010000058">
    <property type="protein sequence ID" value="CAG9334428.1"/>
    <property type="molecule type" value="Genomic_DNA"/>
</dbReference>
<evidence type="ECO:0000256" key="2">
    <source>
        <dbReference type="SAM" id="MobiDB-lite"/>
    </source>
</evidence>
<dbReference type="Proteomes" id="UP001162131">
    <property type="component" value="Unassembled WGS sequence"/>
</dbReference>
<dbReference type="Pfam" id="PF00612">
    <property type="entry name" value="IQ"/>
    <property type="match status" value="2"/>
</dbReference>
<feature type="region of interest" description="Disordered" evidence="2">
    <location>
        <begin position="44"/>
        <end position="71"/>
    </location>
</feature>
<accession>A0AAU9KFG9</accession>
<evidence type="ECO:0000256" key="1">
    <source>
        <dbReference type="SAM" id="Coils"/>
    </source>
</evidence>
<dbReference type="CDD" id="cd23767">
    <property type="entry name" value="IQCD"/>
    <property type="match status" value="1"/>
</dbReference>
<name>A0AAU9KFG9_9CILI</name>
<feature type="coiled-coil region" evidence="1">
    <location>
        <begin position="106"/>
        <end position="138"/>
    </location>
</feature>
<dbReference type="Gene3D" id="1.20.5.190">
    <property type="match status" value="1"/>
</dbReference>
<dbReference type="AlphaFoldDB" id="A0AAU9KFG9"/>
<dbReference type="SMART" id="SM00015">
    <property type="entry name" value="IQ"/>
    <property type="match status" value="2"/>
</dbReference>
<proteinExistence type="predicted"/>
<dbReference type="PROSITE" id="PS50096">
    <property type="entry name" value="IQ"/>
    <property type="match status" value="2"/>
</dbReference>
<keyword evidence="1" id="KW-0175">Coiled coil</keyword>
<gene>
    <name evidence="3" type="ORF">BSTOLATCC_MIC61045</name>
</gene>
<feature type="region of interest" description="Disordered" evidence="2">
    <location>
        <begin position="1"/>
        <end position="26"/>
    </location>
</feature>
<keyword evidence="4" id="KW-1185">Reference proteome</keyword>